<feature type="compositionally biased region" description="Polar residues" evidence="8">
    <location>
        <begin position="322"/>
        <end position="334"/>
    </location>
</feature>
<dbReference type="PANTHER" id="PTHR40021:SF1">
    <property type="entry name" value="DEFECT AT LOW TEMPERATURE PROTEIN 1"/>
    <property type="match status" value="1"/>
</dbReference>
<evidence type="ECO:0000256" key="4">
    <source>
        <dbReference type="ARBA" id="ARBA00022692"/>
    </source>
</evidence>
<organism evidence="9 10">
    <name type="scientific">Scytalidium lignicola</name>
    <name type="common">Hyphomycete</name>
    <dbReference type="NCBI Taxonomy" id="5539"/>
    <lineage>
        <taxon>Eukaryota</taxon>
        <taxon>Fungi</taxon>
        <taxon>Dikarya</taxon>
        <taxon>Ascomycota</taxon>
        <taxon>Pezizomycotina</taxon>
        <taxon>Leotiomycetes</taxon>
        <taxon>Leotiomycetes incertae sedis</taxon>
        <taxon>Scytalidium</taxon>
    </lineage>
</organism>
<evidence type="ECO:0000256" key="1">
    <source>
        <dbReference type="ARBA" id="ARBA00002489"/>
    </source>
</evidence>
<evidence type="ECO:0000256" key="5">
    <source>
        <dbReference type="ARBA" id="ARBA00022989"/>
    </source>
</evidence>
<comment type="subcellular location">
    <subcellularLocation>
        <location evidence="7">Membrane</location>
        <topology evidence="7">Multi-pass membrane protein</topology>
    </subcellularLocation>
</comment>
<dbReference type="EMBL" id="NCSJ02000021">
    <property type="protein sequence ID" value="RFU34394.1"/>
    <property type="molecule type" value="Genomic_DNA"/>
</dbReference>
<feature type="compositionally biased region" description="Low complexity" evidence="8">
    <location>
        <begin position="382"/>
        <end position="394"/>
    </location>
</feature>
<dbReference type="AlphaFoldDB" id="A0A3E2HLX5"/>
<dbReference type="OMA" id="SHYEYAR"/>
<gene>
    <name evidence="7" type="primary">DLT1</name>
    <name evidence="9" type="ORF">B7463_g1927</name>
</gene>
<comment type="function">
    <text evidence="1 7">Required for growth under high-pressure and low-temperature conditions.</text>
</comment>
<evidence type="ECO:0000313" key="10">
    <source>
        <dbReference type="Proteomes" id="UP000258309"/>
    </source>
</evidence>
<keyword evidence="4 7" id="KW-0812">Transmembrane</keyword>
<evidence type="ECO:0000256" key="6">
    <source>
        <dbReference type="ARBA" id="ARBA00023136"/>
    </source>
</evidence>
<keyword evidence="5 7" id="KW-1133">Transmembrane helix</keyword>
<comment type="caution">
    <text evidence="7">Lacks conserved residue(s) required for the propagation of feature annotation.</text>
</comment>
<accession>A0A3E2HLX5</accession>
<comment type="caution">
    <text evidence="9">The sequence shown here is derived from an EMBL/GenBank/DDBJ whole genome shotgun (WGS) entry which is preliminary data.</text>
</comment>
<evidence type="ECO:0000256" key="7">
    <source>
        <dbReference type="RuleBase" id="RU367100"/>
    </source>
</evidence>
<dbReference type="InterPro" id="IPR038869">
    <property type="entry name" value="DLT1"/>
</dbReference>
<keyword evidence="6 7" id="KW-0472">Membrane</keyword>
<proteinExistence type="inferred from homology"/>
<feature type="non-terminal residue" evidence="9">
    <location>
        <position position="445"/>
    </location>
</feature>
<sequence length="445" mass="49475">MNGPLLFRIFYNGFFSILCLVLLGLLVVTPADAIRQALRNNQLYNIFVIAGCYFLTILLATLIYASRLYTTRSVLAAIPKTWIPVEKGDVKERVRKIISEGLKRSAWVAWNARPRTPEETEAIPESITLESADDYPEKKKEQGKHHFLRRSRSRKDVEEDIVAILPHLPIWGDIYHNGWSSPSSDPKNLQYTTVILELPHVIEAKAVSLAPPDPESNSDPPLPDIKAVDLLHRPATMSLRDYITYLMSIDVITDTLTANKFLSNYEYARFSGRAVSEQAFHDLMNEFTKLLRNMKMLDPSYLIPLEESLTSESDTTEDAPSVTPSMTPRSHSIVTSHSGISRGRSSSQGTIQTWRSHGSSTNGATSHRHSAFTTAPGTPPYRSRAVSRSSSANSFAQSWRRYADTSSSAGDGVSLRSSNQGSVIRLNTSNDNTELPYIITAPSSA</sequence>
<evidence type="ECO:0000256" key="2">
    <source>
        <dbReference type="ARBA" id="ARBA00005550"/>
    </source>
</evidence>
<evidence type="ECO:0000313" key="9">
    <source>
        <dbReference type="EMBL" id="RFU34394.1"/>
    </source>
</evidence>
<keyword evidence="10" id="KW-1185">Reference proteome</keyword>
<dbReference type="Proteomes" id="UP000258309">
    <property type="component" value="Unassembled WGS sequence"/>
</dbReference>
<evidence type="ECO:0000256" key="3">
    <source>
        <dbReference type="ARBA" id="ARBA00021353"/>
    </source>
</evidence>
<reference evidence="9 10" key="1">
    <citation type="submission" date="2018-05" db="EMBL/GenBank/DDBJ databases">
        <title>Draft genome sequence of Scytalidium lignicola DSM 105466, a ubiquitous saprotrophic fungus.</title>
        <authorList>
            <person name="Buettner E."/>
            <person name="Gebauer A.M."/>
            <person name="Hofrichter M."/>
            <person name="Liers C."/>
            <person name="Kellner H."/>
        </authorList>
    </citation>
    <scope>NUCLEOTIDE SEQUENCE [LARGE SCALE GENOMIC DNA]</scope>
    <source>
        <strain evidence="9 10">DSM 105466</strain>
    </source>
</reference>
<dbReference type="STRING" id="5539.A0A3E2HLX5"/>
<name>A0A3E2HLX5_SCYLI</name>
<feature type="compositionally biased region" description="Basic residues" evidence="8">
    <location>
        <begin position="141"/>
        <end position="151"/>
    </location>
</feature>
<dbReference type="PANTHER" id="PTHR40021">
    <property type="entry name" value="DEFECT AT LOW TEMPERATURE PROTEIN 1"/>
    <property type="match status" value="1"/>
</dbReference>
<feature type="region of interest" description="Disordered" evidence="8">
    <location>
        <begin position="123"/>
        <end position="151"/>
    </location>
</feature>
<feature type="region of interest" description="Disordered" evidence="8">
    <location>
        <begin position="308"/>
        <end position="394"/>
    </location>
</feature>
<dbReference type="GO" id="GO:0016020">
    <property type="term" value="C:membrane"/>
    <property type="evidence" value="ECO:0007669"/>
    <property type="project" value="UniProtKB-SubCell"/>
</dbReference>
<comment type="similarity">
    <text evidence="2 7">Belongs to the DLT1 family.</text>
</comment>
<feature type="compositionally biased region" description="Polar residues" evidence="8">
    <location>
        <begin position="353"/>
        <end position="376"/>
    </location>
</feature>
<feature type="compositionally biased region" description="Low complexity" evidence="8">
    <location>
        <begin position="335"/>
        <end position="352"/>
    </location>
</feature>
<feature type="transmembrane region" description="Helical" evidence="7">
    <location>
        <begin position="43"/>
        <end position="65"/>
    </location>
</feature>
<protein>
    <recommendedName>
        <fullName evidence="3 7">Defect at low temperature protein 1</fullName>
    </recommendedName>
</protein>
<dbReference type="OrthoDB" id="4096362at2759"/>
<evidence type="ECO:0000256" key="8">
    <source>
        <dbReference type="SAM" id="MobiDB-lite"/>
    </source>
</evidence>
<feature type="non-terminal residue" evidence="9">
    <location>
        <position position="1"/>
    </location>
</feature>